<dbReference type="PROSITE" id="PS51257">
    <property type="entry name" value="PROKAR_LIPOPROTEIN"/>
    <property type="match status" value="1"/>
</dbReference>
<evidence type="ECO:0000313" key="5">
    <source>
        <dbReference type="Proteomes" id="UP001177898"/>
    </source>
</evidence>
<keyword evidence="2" id="KW-0732">Signal</keyword>
<comment type="caution">
    <text evidence="4">The sequence shown here is derived from an EMBL/GenBank/DDBJ whole genome shotgun (WGS) entry which is preliminary data.</text>
</comment>
<dbReference type="RefSeq" id="WP_306646529.1">
    <property type="nucleotide sequence ID" value="NZ_JAVCYS010000005.1"/>
</dbReference>
<protein>
    <submittedName>
        <fullName evidence="4">Cystatin-like fold lipoprotein</fullName>
    </submittedName>
</protein>
<proteinExistence type="predicted"/>
<feature type="signal peptide" evidence="2">
    <location>
        <begin position="1"/>
        <end position="18"/>
    </location>
</feature>
<feature type="region of interest" description="Disordered" evidence="1">
    <location>
        <begin position="94"/>
        <end position="125"/>
    </location>
</feature>
<dbReference type="Proteomes" id="UP001177898">
    <property type="component" value="Unassembled WGS sequence"/>
</dbReference>
<sequence length="125" mass="14776">MKNLFIFLSLMMMFVLTACGGNKYDDAIDEVINQYKEKQDDSDPIYKRDNALVRVYDGGKYIQFAFYLPKDSFRELTSYTYYEKVGYKYQEMDDMPMNGENDRLGLSRKTPDYEEAKGEKTKLEE</sequence>
<evidence type="ECO:0000256" key="2">
    <source>
        <dbReference type="SAM" id="SignalP"/>
    </source>
</evidence>
<gene>
    <name evidence="4" type="ORF">RAQ16_10180</name>
</gene>
<evidence type="ECO:0000259" key="3">
    <source>
        <dbReference type="Pfam" id="PF14729"/>
    </source>
</evidence>
<evidence type="ECO:0000256" key="1">
    <source>
        <dbReference type="SAM" id="MobiDB-lite"/>
    </source>
</evidence>
<feature type="compositionally biased region" description="Basic and acidic residues" evidence="1">
    <location>
        <begin position="100"/>
        <end position="125"/>
    </location>
</feature>
<reference evidence="4" key="1">
    <citation type="submission" date="2023-08" db="EMBL/GenBank/DDBJ databases">
        <title>Functional annotation and safety assessment of Bacillus stercoris.</title>
        <authorList>
            <person name="Pandit N.T."/>
            <person name="Ahir S.V."/>
            <person name="Chauhan D.A."/>
            <person name="Bose A."/>
            <person name="Dunlap C."/>
            <person name="Doshi J.A."/>
        </authorList>
    </citation>
    <scope>NUCLEOTIDE SEQUENCE</scope>
    <source>
        <strain evidence="4">ZBMF30</strain>
    </source>
</reference>
<evidence type="ECO:0000313" key="4">
    <source>
        <dbReference type="EMBL" id="MDQ1852703.1"/>
    </source>
</evidence>
<accession>A0ABU0V6Y0</accession>
<keyword evidence="5" id="KW-1185">Reference proteome</keyword>
<name>A0ABU0V6Y0_9BACI</name>
<dbReference type="Pfam" id="PF14729">
    <property type="entry name" value="DUF4467"/>
    <property type="match status" value="1"/>
</dbReference>
<organism evidence="4 5">
    <name type="scientific">Bacillus stercoris</name>
    <dbReference type="NCBI Taxonomy" id="2054641"/>
    <lineage>
        <taxon>Bacteria</taxon>
        <taxon>Bacillati</taxon>
        <taxon>Bacillota</taxon>
        <taxon>Bacilli</taxon>
        <taxon>Bacillales</taxon>
        <taxon>Bacillaceae</taxon>
        <taxon>Bacillus</taxon>
    </lineage>
</organism>
<feature type="chain" id="PRO_5046943044" evidence="2">
    <location>
        <begin position="19"/>
        <end position="125"/>
    </location>
</feature>
<dbReference type="EMBL" id="JAVCYS010000005">
    <property type="protein sequence ID" value="MDQ1852703.1"/>
    <property type="molecule type" value="Genomic_DNA"/>
</dbReference>
<dbReference type="InterPro" id="IPR028075">
    <property type="entry name" value="DUF4467"/>
</dbReference>
<feature type="domain" description="DUF4467" evidence="3">
    <location>
        <begin position="24"/>
        <end position="116"/>
    </location>
</feature>